<dbReference type="InterPro" id="IPR010982">
    <property type="entry name" value="Lambda_DNA-bd_dom_sf"/>
</dbReference>
<dbReference type="GO" id="GO:0003677">
    <property type="term" value="F:DNA binding"/>
    <property type="evidence" value="ECO:0007669"/>
    <property type="project" value="UniProtKB-KW"/>
</dbReference>
<dbReference type="Pfam" id="PF01381">
    <property type="entry name" value="HTH_3"/>
    <property type="match status" value="1"/>
</dbReference>
<comment type="caution">
    <text evidence="2">The sequence shown here is derived from an EMBL/GenBank/DDBJ whole genome shotgun (WGS) entry which is preliminary data.</text>
</comment>
<dbReference type="Gene3D" id="1.10.260.40">
    <property type="entry name" value="lambda repressor-like DNA-binding domains"/>
    <property type="match status" value="1"/>
</dbReference>
<keyword evidence="2" id="KW-0238">DNA-binding</keyword>
<keyword evidence="3" id="KW-1185">Reference proteome</keyword>
<evidence type="ECO:0000259" key="1">
    <source>
        <dbReference type="PROSITE" id="PS50943"/>
    </source>
</evidence>
<evidence type="ECO:0000313" key="2">
    <source>
        <dbReference type="EMBL" id="MET3585778.1"/>
    </source>
</evidence>
<proteinExistence type="predicted"/>
<dbReference type="CDD" id="cd00093">
    <property type="entry name" value="HTH_XRE"/>
    <property type="match status" value="1"/>
</dbReference>
<evidence type="ECO:0000313" key="3">
    <source>
        <dbReference type="Proteomes" id="UP001549031"/>
    </source>
</evidence>
<gene>
    <name evidence="2" type="ORF">ABID21_001887</name>
</gene>
<feature type="domain" description="HTH cro/C1-type" evidence="1">
    <location>
        <begin position="25"/>
        <end position="63"/>
    </location>
</feature>
<dbReference type="SUPFAM" id="SSF47413">
    <property type="entry name" value="lambda repressor-like DNA-binding domains"/>
    <property type="match status" value="1"/>
</dbReference>
<dbReference type="RefSeq" id="WP_247243703.1">
    <property type="nucleotide sequence ID" value="NZ_JALJRA010000006.1"/>
</dbReference>
<dbReference type="InterPro" id="IPR001387">
    <property type="entry name" value="Cro/C1-type_HTH"/>
</dbReference>
<accession>A0ABV2H5F5</accession>
<name>A0ABV2H5F5_9HYPH</name>
<dbReference type="SMART" id="SM00530">
    <property type="entry name" value="HTH_XRE"/>
    <property type="match status" value="1"/>
</dbReference>
<dbReference type="PROSITE" id="PS50943">
    <property type="entry name" value="HTH_CROC1"/>
    <property type="match status" value="1"/>
</dbReference>
<sequence>MSTLSERIIFRLEQIGKTPARASSEAGLGNTAIRDIITGKSKAPTLATIEALCEPLECSLGYLVGVEEQTKANEHPPLAKFWMVHGINQRPPAYKHWTFESAEREARRLSVAHPGVVFVVLEAVTAFASETPRTVEISVDVNADDGIPF</sequence>
<dbReference type="Proteomes" id="UP001549031">
    <property type="component" value="Unassembled WGS sequence"/>
</dbReference>
<reference evidence="2 3" key="1">
    <citation type="submission" date="2024-06" db="EMBL/GenBank/DDBJ databases">
        <title>Genomic Encyclopedia of Type Strains, Phase IV (KMG-IV): sequencing the most valuable type-strain genomes for metagenomic binning, comparative biology and taxonomic classification.</title>
        <authorList>
            <person name="Goeker M."/>
        </authorList>
    </citation>
    <scope>NUCLEOTIDE SEQUENCE [LARGE SCALE GENOMIC DNA]</scope>
    <source>
        <strain evidence="2 3">DSM 105042</strain>
    </source>
</reference>
<organism evidence="2 3">
    <name type="scientific">Pseudorhizobium tarimense</name>
    <dbReference type="NCBI Taxonomy" id="1079109"/>
    <lineage>
        <taxon>Bacteria</taxon>
        <taxon>Pseudomonadati</taxon>
        <taxon>Pseudomonadota</taxon>
        <taxon>Alphaproteobacteria</taxon>
        <taxon>Hyphomicrobiales</taxon>
        <taxon>Rhizobiaceae</taxon>
        <taxon>Rhizobium/Agrobacterium group</taxon>
        <taxon>Pseudorhizobium</taxon>
    </lineage>
</organism>
<dbReference type="EMBL" id="JBEPLJ010000006">
    <property type="protein sequence ID" value="MET3585778.1"/>
    <property type="molecule type" value="Genomic_DNA"/>
</dbReference>
<protein>
    <submittedName>
        <fullName evidence="2">DNA-binding Xre family transcriptional regulator</fullName>
    </submittedName>
</protein>